<dbReference type="Gene3D" id="1.10.287.130">
    <property type="match status" value="1"/>
</dbReference>
<feature type="modified residue" description="4-aspartylphosphate" evidence="4">
    <location>
        <position position="921"/>
    </location>
</feature>
<comment type="catalytic activity">
    <reaction evidence="1">
        <text>ATP + protein L-histidine = ADP + protein N-phospho-L-histidine.</text>
        <dbReference type="EC" id="2.7.13.3"/>
    </reaction>
</comment>
<keyword evidence="5" id="KW-0175">Coiled coil</keyword>
<dbReference type="Gene3D" id="3.30.565.10">
    <property type="entry name" value="Histidine kinase-like ATPase, C-terminal domain"/>
    <property type="match status" value="1"/>
</dbReference>
<gene>
    <name evidence="8" type="primary">rpfC_5</name>
    <name evidence="8" type="ORF">NNJEOMEG_01998</name>
</gene>
<evidence type="ECO:0000256" key="4">
    <source>
        <dbReference type="PROSITE-ProRule" id="PRU00169"/>
    </source>
</evidence>
<comment type="caution">
    <text evidence="8">The sequence shown here is derived from an EMBL/GenBank/DDBJ whole genome shotgun (WGS) entry which is preliminary data.</text>
</comment>
<evidence type="ECO:0000313" key="8">
    <source>
        <dbReference type="EMBL" id="GFK94158.1"/>
    </source>
</evidence>
<accession>A0A6V8LV15</accession>
<dbReference type="SMART" id="SM00388">
    <property type="entry name" value="HisKA"/>
    <property type="match status" value="1"/>
</dbReference>
<evidence type="ECO:0000259" key="6">
    <source>
        <dbReference type="PROSITE" id="PS50109"/>
    </source>
</evidence>
<dbReference type="Pfam" id="PF00512">
    <property type="entry name" value="HisKA"/>
    <property type="match status" value="1"/>
</dbReference>
<dbReference type="EC" id="2.7.13.3" evidence="2"/>
<evidence type="ECO:0000313" key="9">
    <source>
        <dbReference type="Proteomes" id="UP000494245"/>
    </source>
</evidence>
<dbReference type="Proteomes" id="UP000494245">
    <property type="component" value="Unassembled WGS sequence"/>
</dbReference>
<dbReference type="InterPro" id="IPR035965">
    <property type="entry name" value="PAS-like_dom_sf"/>
</dbReference>
<dbReference type="CDD" id="cd17546">
    <property type="entry name" value="REC_hyHK_CKI1_RcsC-like"/>
    <property type="match status" value="1"/>
</dbReference>
<dbReference type="InterPro" id="IPR036097">
    <property type="entry name" value="HisK_dim/P_sf"/>
</dbReference>
<dbReference type="PANTHER" id="PTHR45339:SF3">
    <property type="entry name" value="HISTIDINE KINASE"/>
    <property type="match status" value="1"/>
</dbReference>
<name>A0A6V8LV15_9BACT</name>
<dbReference type="PROSITE" id="PS50109">
    <property type="entry name" value="HIS_KIN"/>
    <property type="match status" value="1"/>
</dbReference>
<keyword evidence="9" id="KW-1185">Reference proteome</keyword>
<dbReference type="InterPro" id="IPR036641">
    <property type="entry name" value="HPT_dom_sf"/>
</dbReference>
<dbReference type="Gene3D" id="3.40.50.2300">
    <property type="match status" value="1"/>
</dbReference>
<organism evidence="8 9">
    <name type="scientific">Fundidesulfovibrio magnetotacticus</name>
    <dbReference type="NCBI Taxonomy" id="2730080"/>
    <lineage>
        <taxon>Bacteria</taxon>
        <taxon>Pseudomonadati</taxon>
        <taxon>Thermodesulfobacteriota</taxon>
        <taxon>Desulfovibrionia</taxon>
        <taxon>Desulfovibrionales</taxon>
        <taxon>Desulfovibrionaceae</taxon>
        <taxon>Fundidesulfovibrio</taxon>
    </lineage>
</organism>
<dbReference type="GO" id="GO:0005524">
    <property type="term" value="F:ATP binding"/>
    <property type="evidence" value="ECO:0007669"/>
    <property type="project" value="UniProtKB-KW"/>
</dbReference>
<dbReference type="GO" id="GO:0005886">
    <property type="term" value="C:plasma membrane"/>
    <property type="evidence" value="ECO:0007669"/>
    <property type="project" value="UniProtKB-SubCell"/>
</dbReference>
<dbReference type="InterPro" id="IPR008207">
    <property type="entry name" value="Sig_transdc_His_kin_Hpt_dom"/>
</dbReference>
<reference evidence="8 9" key="2">
    <citation type="submission" date="2020-05" db="EMBL/GenBank/DDBJ databases">
        <title>Draft genome sequence of Desulfovibrio sp. strainFSS-1.</title>
        <authorList>
            <person name="Shimoshige H."/>
            <person name="Kobayashi H."/>
            <person name="Maekawa T."/>
        </authorList>
    </citation>
    <scope>NUCLEOTIDE SEQUENCE [LARGE SCALE GENOMIC DNA]</scope>
    <source>
        <strain evidence="8 9">SIID29052-01</strain>
    </source>
</reference>
<dbReference type="SUPFAM" id="SSF55874">
    <property type="entry name" value="ATPase domain of HSP90 chaperone/DNA topoisomerase II/histidine kinase"/>
    <property type="match status" value="1"/>
</dbReference>
<dbReference type="PANTHER" id="PTHR45339">
    <property type="entry name" value="HYBRID SIGNAL TRANSDUCTION HISTIDINE KINASE J"/>
    <property type="match status" value="1"/>
</dbReference>
<dbReference type="SMART" id="SM00448">
    <property type="entry name" value="REC"/>
    <property type="match status" value="1"/>
</dbReference>
<dbReference type="PROSITE" id="PS50110">
    <property type="entry name" value="RESPONSE_REGULATORY"/>
    <property type="match status" value="1"/>
</dbReference>
<dbReference type="Pfam" id="PF00072">
    <property type="entry name" value="Response_reg"/>
    <property type="match status" value="1"/>
</dbReference>
<feature type="domain" description="Response regulatory" evidence="7">
    <location>
        <begin position="872"/>
        <end position="991"/>
    </location>
</feature>
<reference evidence="8 9" key="1">
    <citation type="submission" date="2020-04" db="EMBL/GenBank/DDBJ databases">
        <authorList>
            <consortium name="Desulfovibrio sp. FSS-1 genome sequencing consortium"/>
            <person name="Shimoshige H."/>
            <person name="Kobayashi H."/>
            <person name="Maekawa T."/>
        </authorList>
    </citation>
    <scope>NUCLEOTIDE SEQUENCE [LARGE SCALE GENOMIC DNA]</scope>
    <source>
        <strain evidence="8 9">SIID29052-01</strain>
    </source>
</reference>
<dbReference type="InterPro" id="IPR001789">
    <property type="entry name" value="Sig_transdc_resp-reg_receiver"/>
</dbReference>
<dbReference type="InterPro" id="IPR003661">
    <property type="entry name" value="HisK_dim/P_dom"/>
</dbReference>
<dbReference type="InterPro" id="IPR005467">
    <property type="entry name" value="His_kinase_dom"/>
</dbReference>
<proteinExistence type="predicted"/>
<dbReference type="InterPro" id="IPR036890">
    <property type="entry name" value="HATPase_C_sf"/>
</dbReference>
<evidence type="ECO:0000256" key="2">
    <source>
        <dbReference type="ARBA" id="ARBA00012438"/>
    </source>
</evidence>
<dbReference type="SUPFAM" id="SSF47226">
    <property type="entry name" value="Histidine-containing phosphotransfer domain, HPT domain"/>
    <property type="match status" value="1"/>
</dbReference>
<dbReference type="Pfam" id="PF01627">
    <property type="entry name" value="Hpt"/>
    <property type="match status" value="1"/>
</dbReference>
<dbReference type="CDD" id="cd16922">
    <property type="entry name" value="HATPase_EvgS-ArcB-TorS-like"/>
    <property type="match status" value="1"/>
</dbReference>
<evidence type="ECO:0000256" key="1">
    <source>
        <dbReference type="ARBA" id="ARBA00000085"/>
    </source>
</evidence>
<feature type="coiled-coil region" evidence="5">
    <location>
        <begin position="405"/>
        <end position="432"/>
    </location>
</feature>
<dbReference type="SUPFAM" id="SSF47384">
    <property type="entry name" value="Homodimeric domain of signal transducing histidine kinase"/>
    <property type="match status" value="1"/>
</dbReference>
<dbReference type="AlphaFoldDB" id="A0A6V8LV15"/>
<dbReference type="PRINTS" id="PR00344">
    <property type="entry name" value="BCTRLSENSOR"/>
</dbReference>
<dbReference type="CDD" id="cd00082">
    <property type="entry name" value="HisKA"/>
    <property type="match status" value="1"/>
</dbReference>
<evidence type="ECO:0000256" key="3">
    <source>
        <dbReference type="ARBA" id="ARBA00022553"/>
    </source>
</evidence>
<dbReference type="InterPro" id="IPR011006">
    <property type="entry name" value="CheY-like_superfamily"/>
</dbReference>
<dbReference type="Gene3D" id="3.30.450.20">
    <property type="entry name" value="PAS domain"/>
    <property type="match status" value="1"/>
</dbReference>
<dbReference type="GO" id="GO:0000155">
    <property type="term" value="F:phosphorelay sensor kinase activity"/>
    <property type="evidence" value="ECO:0007669"/>
    <property type="project" value="InterPro"/>
</dbReference>
<dbReference type="Pfam" id="PF02518">
    <property type="entry name" value="HATPase_c"/>
    <property type="match status" value="1"/>
</dbReference>
<dbReference type="SMART" id="SM00387">
    <property type="entry name" value="HATPase_c"/>
    <property type="match status" value="1"/>
</dbReference>
<dbReference type="RefSeq" id="WP_173083965.1">
    <property type="nucleotide sequence ID" value="NZ_BLTE01000008.1"/>
</dbReference>
<dbReference type="EMBL" id="BLTE01000008">
    <property type="protein sequence ID" value="GFK94158.1"/>
    <property type="molecule type" value="Genomic_DNA"/>
</dbReference>
<keyword evidence="8" id="KW-0808">Transferase</keyword>
<keyword evidence="3 4" id="KW-0597">Phosphoprotein</keyword>
<evidence type="ECO:0000259" key="7">
    <source>
        <dbReference type="PROSITE" id="PS50110"/>
    </source>
</evidence>
<feature type="domain" description="Histidine kinase" evidence="6">
    <location>
        <begin position="628"/>
        <end position="849"/>
    </location>
</feature>
<dbReference type="SUPFAM" id="SSF55785">
    <property type="entry name" value="PYP-like sensor domain (PAS domain)"/>
    <property type="match status" value="1"/>
</dbReference>
<evidence type="ECO:0000256" key="5">
    <source>
        <dbReference type="SAM" id="Coils"/>
    </source>
</evidence>
<protein>
    <recommendedName>
        <fullName evidence="2">histidine kinase</fullName>
        <ecNumber evidence="2">2.7.13.3</ecNumber>
    </recommendedName>
</protein>
<dbReference type="InterPro" id="IPR004358">
    <property type="entry name" value="Sig_transdc_His_kin-like_C"/>
</dbReference>
<dbReference type="Gene3D" id="1.20.120.160">
    <property type="entry name" value="HPT domain"/>
    <property type="match status" value="1"/>
</dbReference>
<dbReference type="InterPro" id="IPR003594">
    <property type="entry name" value="HATPase_dom"/>
</dbReference>
<dbReference type="InterPro" id="IPR000014">
    <property type="entry name" value="PAS"/>
</dbReference>
<dbReference type="SUPFAM" id="SSF52172">
    <property type="entry name" value="CheY-like"/>
    <property type="match status" value="1"/>
</dbReference>
<sequence>MDLPRGLSLQARTILLVTLLSGAAALTALGVARHETAQILSAQSAERAVQALSQASLLVNERNEDILDQRRDAVDNLRSLHRTFLKLFTGFIDQERERGVQRERAADAALQSLSGAAREAGVSLFVLDSAGVFTVHTTPGLAGSSWSRLWPSGARPGPGAAPQPMESMVVWWPDGEAAQNSKQLASLVRYEPWGWTLGVSTAFERIENRSLELAAQMDQEIQGALSDVRFGRDGRLFLLAREGQETLLVPPRFKALLDAHAREIAQAASPAGAPARLRFIGPWGDATVFTSYLPHADRTLGLVLDTAELRGDTNGLDGGFHAALAALVTAGAFLAWRFTRRVAGPLGELSRLAERASPAHPSNAAQAGARRHELDRLAGAPREAGALARTLRDALHAQENAALGREQAQTEARTAAERLAAVTKDLDTLKQDLEHRVALRTAALEAANHRLHRSEARFRSLFVASPVPFLELDARPLIQFLGSPEAARARGSLDLVGPELLLDCLRLLRIQDANPAALAFFGASGMDGLTRTLPEVLAPVADISLDRLRDVLLIGPIPQVMCRIRTPSGLLRHAVAGVRPMPGHEQSRDRLLVSLQDVTRLYESEERLRAAHDRLQAANRAKSEFLANMSHEIRTPLTAILGLAELSTRQTGQERTAQHMRMIADSAQTLLDIVGDVLDLSRVEAGKLVLDRKLLRPRDVLDKAMAPHLLRAGAKGLEFSAQVAPDVPDTLLGDPLRLGQVLSNLMDNAVKFTPKGAVRVNLVVADRRATDVTLGFSVQDTGIGIAPESMDTIFDNFRQADSSFSKAYQGAGLGLAICRELTLLMGGDISVESVQGQGSTFRFTAVLEQTDRKTSETAVASPPTEARTTGLRVLVAEDNPHNRHVYREFLASQGHRVETAADGEQALDLLRKQPFDLVLMDVQMPRMDGLEAVRSLRDGACGEEASRTPVLALTAYAMRGDRERFLLAGMTDYLPKPVSLDDLAKAVDRLGGAPPAPEAARSEQAVFDRNTLEQTALFLAERCAQARAHLNQGDLEGVAKAAHDVKGTAMLFRFAAVNEAGARLHEAARDGNPELAREAMDGLDEALADFRRELGWRPVG</sequence>
<dbReference type="FunFam" id="3.30.565.10:FF:000010">
    <property type="entry name" value="Sensor histidine kinase RcsC"/>
    <property type="match status" value="1"/>
</dbReference>
<dbReference type="CDD" id="cd00130">
    <property type="entry name" value="PAS"/>
    <property type="match status" value="1"/>
</dbReference>